<dbReference type="EMBL" id="JAVDYC010000001">
    <property type="protein sequence ID" value="MDR7325170.1"/>
    <property type="molecule type" value="Genomic_DNA"/>
</dbReference>
<dbReference type="InterPro" id="IPR028908">
    <property type="entry name" value="Tox-PL_dom"/>
</dbReference>
<dbReference type="Pfam" id="PF15644">
    <property type="entry name" value="Gln_amidase"/>
    <property type="match status" value="1"/>
</dbReference>
<sequence>MTRPTDWHVLDMDGDPTPGDPARVRQLASRFHDFAETANRARLAVESLQGDGALLAWVGKSGDAFREQFGDFPHQVNKLYRSHLMTGDALDAFAPSLERAQAQAGRALADGRVAAEKVASLTGALSVAEADFTGASKAAEAARAETVAPDPDQVKAAVRDASAARARRDAAQSQVTGAQGELDLAKQLAAQAKQMRDDASRACVRQIEDASDAGIQPRNFWQKLGDAFKEIWNIICEVAQWVALVAGIIGMIIGGPLAWIALAAGAILLIKAIVDFSQGKGSVMDLVFGILGVIPGVKGLTSVSKLSALHRTGGLKEIGKAALHGMKTMATEMAGIVKAAGSGALTVVKALGDGSAAALAGLTNVNRVVTGAIDTGRVGDYLPAGLAKGGGTRFGALPVPTLPPVTVTPGKTFKQHFDDLAAVKHRTETTHVQAIRNDVANRINADALRIEQAAKADLQLTVNRIDSDAAAKLNAEKLRIENDFRTELTARSDRVKVDAAADLSIAKNDIDMRFDELRTTRPDELRTASDVKLAADELAVQHSFAGRIDAVDADLKRITDQADEIKTVAQSPAAQADPARFEAVYGDAMRHLDLEYGRLTTEKANLQADLATDLGTLRTDTATRLAGDQAAALKELDVQRMDEIRLAEKASVDGVTADVAALTKNLEAQRDLDVQNLTAGIENTRLADIRAAEAQADITKNLDLANSLQTHQATELAEINAFTKDLNLQFDTANTQLNHQMLDALGENVGNVKVLHEGSPYGMPGDLGTVVERNLPKLDQINVNKMPSDVNCTICVQRVDDYIKHDTVTVAHKIPATRPLSTIEANYPGMAFHQVPGADYGQVVADMAAAPNGTVGIIGYKIGGTTDGHVMNVWNRDGRIMFVDGQTGRLGYLPPLTSPGSELWFTRIP</sequence>
<keyword evidence="1" id="KW-0472">Membrane</keyword>
<protein>
    <recommendedName>
        <fullName evidence="2">Tox-PL domain-containing protein</fullName>
    </recommendedName>
</protein>
<proteinExistence type="predicted"/>
<feature type="domain" description="Tox-PL" evidence="2">
    <location>
        <begin position="791"/>
        <end position="888"/>
    </location>
</feature>
<reference evidence="3 4" key="1">
    <citation type="submission" date="2023-07" db="EMBL/GenBank/DDBJ databases">
        <title>Sequencing the genomes of 1000 actinobacteria strains.</title>
        <authorList>
            <person name="Klenk H.-P."/>
        </authorList>
    </citation>
    <scope>NUCLEOTIDE SEQUENCE [LARGE SCALE GENOMIC DNA]</scope>
    <source>
        <strain evidence="3 4">DSM 44711</strain>
    </source>
</reference>
<keyword evidence="4" id="KW-1185">Reference proteome</keyword>
<gene>
    <name evidence="3" type="ORF">J2S44_005420</name>
</gene>
<organism evidence="3 4">
    <name type="scientific">Catenuloplanes niger</name>
    <dbReference type="NCBI Taxonomy" id="587534"/>
    <lineage>
        <taxon>Bacteria</taxon>
        <taxon>Bacillati</taxon>
        <taxon>Actinomycetota</taxon>
        <taxon>Actinomycetes</taxon>
        <taxon>Micromonosporales</taxon>
        <taxon>Micromonosporaceae</taxon>
        <taxon>Catenuloplanes</taxon>
    </lineage>
</organism>
<accession>A0AAE3ZWJ7</accession>
<dbReference type="AlphaFoldDB" id="A0AAE3ZWJ7"/>
<dbReference type="Proteomes" id="UP001183629">
    <property type="component" value="Unassembled WGS sequence"/>
</dbReference>
<feature type="transmembrane region" description="Helical" evidence="1">
    <location>
        <begin position="241"/>
        <end position="270"/>
    </location>
</feature>
<evidence type="ECO:0000313" key="3">
    <source>
        <dbReference type="EMBL" id="MDR7325170.1"/>
    </source>
</evidence>
<name>A0AAE3ZWJ7_9ACTN</name>
<comment type="caution">
    <text evidence="3">The sequence shown here is derived from an EMBL/GenBank/DDBJ whole genome shotgun (WGS) entry which is preliminary data.</text>
</comment>
<evidence type="ECO:0000313" key="4">
    <source>
        <dbReference type="Proteomes" id="UP001183629"/>
    </source>
</evidence>
<keyword evidence="1" id="KW-0812">Transmembrane</keyword>
<dbReference type="RefSeq" id="WP_310419661.1">
    <property type="nucleotide sequence ID" value="NZ_JAVDYC010000001.1"/>
</dbReference>
<evidence type="ECO:0000259" key="2">
    <source>
        <dbReference type="Pfam" id="PF15644"/>
    </source>
</evidence>
<keyword evidence="1" id="KW-1133">Transmembrane helix</keyword>
<evidence type="ECO:0000256" key="1">
    <source>
        <dbReference type="SAM" id="Phobius"/>
    </source>
</evidence>